<accession>A0A8J5CG54</accession>
<evidence type="ECO:0000313" key="7">
    <source>
        <dbReference type="Proteomes" id="UP000770661"/>
    </source>
</evidence>
<evidence type="ECO:0000256" key="4">
    <source>
        <dbReference type="ARBA" id="ARBA00023242"/>
    </source>
</evidence>
<dbReference type="PANTHER" id="PTHR13408">
    <property type="entry name" value="DNA-DIRECTED RNA POLYMERASE III"/>
    <property type="match status" value="1"/>
</dbReference>
<feature type="compositionally biased region" description="Polar residues" evidence="5">
    <location>
        <begin position="1"/>
        <end position="14"/>
    </location>
</feature>
<protein>
    <submittedName>
        <fullName evidence="6">DNA-directed RNA polymerase III subunit RPC4</fullName>
    </submittedName>
</protein>
<evidence type="ECO:0000256" key="1">
    <source>
        <dbReference type="ARBA" id="ARBA00004123"/>
    </source>
</evidence>
<feature type="compositionally biased region" description="Basic and acidic residues" evidence="5">
    <location>
        <begin position="72"/>
        <end position="88"/>
    </location>
</feature>
<evidence type="ECO:0000313" key="6">
    <source>
        <dbReference type="EMBL" id="KAG0712186.1"/>
    </source>
</evidence>
<dbReference type="OrthoDB" id="5836119at2759"/>
<dbReference type="GO" id="GO:0003677">
    <property type="term" value="F:DNA binding"/>
    <property type="evidence" value="ECO:0007669"/>
    <property type="project" value="InterPro"/>
</dbReference>
<keyword evidence="4" id="KW-0539">Nucleus</keyword>
<dbReference type="InterPro" id="IPR007811">
    <property type="entry name" value="RPC4"/>
</dbReference>
<sequence length="440" mass="47289">MAEQNGTGNPTPSKGQGAGRGSPAGSSGGTTSTRLPTFRAPRDLTLSATTTALVKPSLMTRTRKTFLPNIPSRREKVDNSYETHSEKATKRRDKNIKKEGGRGRGRAKEYIQTTGSLFGEGIGLSSIGQRRGTGGGYGGFGRGGGGGGGTGKSGEAGYVHKPVLNLDAVNNIDKEHEDQKLKEILRDDFIDDPDYIMGQPGEEDLFPVQLPLLSCGQGFKEGGRGFKEEGDVKSVAGSNSTLEKLEVKAEPGDHTEEAKTAAPVPETKMMDRKMSLKGGLPTPGIVQELSVAQLLSGKHEEFMFFQLPNSLPSHPPEVKQEPNVTYSQPQQQQQQQQKASGSTEPEEEEKKAGPQYCTVNTLPEGKIGTIKVYKSGKVELWLGNHKLAVNKGTQVGFLQDVVNVDVDQEAKTGALTVLGHVGHRLVCTPDLEELVKQMKT</sequence>
<dbReference type="GO" id="GO:0005666">
    <property type="term" value="C:RNA polymerase III complex"/>
    <property type="evidence" value="ECO:0007669"/>
    <property type="project" value="InterPro"/>
</dbReference>
<feature type="compositionally biased region" description="Gly residues" evidence="5">
    <location>
        <begin position="16"/>
        <end position="28"/>
    </location>
</feature>
<dbReference type="PANTHER" id="PTHR13408:SF0">
    <property type="entry name" value="DNA-DIRECTED RNA POLYMERASE III SUBUNIT RPC4"/>
    <property type="match status" value="1"/>
</dbReference>
<feature type="region of interest" description="Disordered" evidence="5">
    <location>
        <begin position="307"/>
        <end position="354"/>
    </location>
</feature>
<dbReference type="GO" id="GO:0042797">
    <property type="term" value="P:tRNA transcription by RNA polymerase III"/>
    <property type="evidence" value="ECO:0007669"/>
    <property type="project" value="TreeGrafter"/>
</dbReference>
<feature type="region of interest" description="Disordered" evidence="5">
    <location>
        <begin position="1"/>
        <end position="44"/>
    </location>
</feature>
<dbReference type="Proteomes" id="UP000770661">
    <property type="component" value="Unassembled WGS sequence"/>
</dbReference>
<comment type="caution">
    <text evidence="6">The sequence shown here is derived from an EMBL/GenBank/DDBJ whole genome shotgun (WGS) entry which is preliminary data.</text>
</comment>
<dbReference type="EMBL" id="JACEEZ010022664">
    <property type="protein sequence ID" value="KAG0712186.1"/>
    <property type="molecule type" value="Genomic_DNA"/>
</dbReference>
<evidence type="ECO:0000256" key="2">
    <source>
        <dbReference type="ARBA" id="ARBA00022478"/>
    </source>
</evidence>
<reference evidence="6" key="1">
    <citation type="submission" date="2020-07" db="EMBL/GenBank/DDBJ databases">
        <title>The High-quality genome of the commercially important snow crab, Chionoecetes opilio.</title>
        <authorList>
            <person name="Jeong J.-H."/>
            <person name="Ryu S."/>
        </authorList>
    </citation>
    <scope>NUCLEOTIDE SEQUENCE</scope>
    <source>
        <strain evidence="6">MADBK_172401_WGS</strain>
        <tissue evidence="6">Digestive gland</tissue>
    </source>
</reference>
<gene>
    <name evidence="6" type="primary">POLR3D</name>
    <name evidence="6" type="ORF">GWK47_019014</name>
</gene>
<feature type="region of interest" description="Disordered" evidence="5">
    <location>
        <begin position="56"/>
        <end position="107"/>
    </location>
</feature>
<evidence type="ECO:0000256" key="3">
    <source>
        <dbReference type="ARBA" id="ARBA00023163"/>
    </source>
</evidence>
<keyword evidence="2 6" id="KW-0240">DNA-directed RNA polymerase</keyword>
<keyword evidence="7" id="KW-1185">Reference proteome</keyword>
<comment type="subcellular location">
    <subcellularLocation>
        <location evidence="1">Nucleus</location>
    </subcellularLocation>
</comment>
<feature type="compositionally biased region" description="Basic and acidic residues" evidence="5">
    <location>
        <begin position="96"/>
        <end position="107"/>
    </location>
</feature>
<feature type="compositionally biased region" description="Basic and acidic residues" evidence="5">
    <location>
        <begin position="247"/>
        <end position="259"/>
    </location>
</feature>
<organism evidence="6 7">
    <name type="scientific">Chionoecetes opilio</name>
    <name type="common">Atlantic snow crab</name>
    <name type="synonym">Cancer opilio</name>
    <dbReference type="NCBI Taxonomy" id="41210"/>
    <lineage>
        <taxon>Eukaryota</taxon>
        <taxon>Metazoa</taxon>
        <taxon>Ecdysozoa</taxon>
        <taxon>Arthropoda</taxon>
        <taxon>Crustacea</taxon>
        <taxon>Multicrustacea</taxon>
        <taxon>Malacostraca</taxon>
        <taxon>Eumalacostraca</taxon>
        <taxon>Eucarida</taxon>
        <taxon>Decapoda</taxon>
        <taxon>Pleocyemata</taxon>
        <taxon>Brachyura</taxon>
        <taxon>Eubrachyura</taxon>
        <taxon>Majoidea</taxon>
        <taxon>Majidae</taxon>
        <taxon>Chionoecetes</taxon>
    </lineage>
</organism>
<proteinExistence type="predicted"/>
<keyword evidence="3" id="KW-0804">Transcription</keyword>
<name>A0A8J5CG54_CHIOP</name>
<feature type="compositionally biased region" description="Low complexity" evidence="5">
    <location>
        <begin position="328"/>
        <end position="337"/>
    </location>
</feature>
<dbReference type="AlphaFoldDB" id="A0A8J5CG54"/>
<evidence type="ECO:0000256" key="5">
    <source>
        <dbReference type="SAM" id="MobiDB-lite"/>
    </source>
</evidence>
<dbReference type="Pfam" id="PF05132">
    <property type="entry name" value="RNA_pol_Rpc4"/>
    <property type="match status" value="1"/>
</dbReference>
<feature type="region of interest" description="Disordered" evidence="5">
    <location>
        <begin position="247"/>
        <end position="267"/>
    </location>
</feature>